<dbReference type="RefSeq" id="WP_184973175.1">
    <property type="nucleotide sequence ID" value="NZ_JACHIN010000019.1"/>
</dbReference>
<dbReference type="AlphaFoldDB" id="A0A7W8ADM9"/>
<keyword evidence="1" id="KW-1133">Transmembrane helix</keyword>
<keyword evidence="1" id="KW-0472">Membrane</keyword>
<dbReference type="Proteomes" id="UP000568380">
    <property type="component" value="Unassembled WGS sequence"/>
</dbReference>
<gene>
    <name evidence="2" type="ORF">HNR40_009269</name>
</gene>
<evidence type="ECO:0000256" key="1">
    <source>
        <dbReference type="SAM" id="Phobius"/>
    </source>
</evidence>
<keyword evidence="3" id="KW-1185">Reference proteome</keyword>
<organism evidence="2 3">
    <name type="scientific">Nonomuraea endophytica</name>
    <dbReference type="NCBI Taxonomy" id="714136"/>
    <lineage>
        <taxon>Bacteria</taxon>
        <taxon>Bacillati</taxon>
        <taxon>Actinomycetota</taxon>
        <taxon>Actinomycetes</taxon>
        <taxon>Streptosporangiales</taxon>
        <taxon>Streptosporangiaceae</taxon>
        <taxon>Nonomuraea</taxon>
    </lineage>
</organism>
<comment type="caution">
    <text evidence="2">The sequence shown here is derived from an EMBL/GenBank/DDBJ whole genome shotgun (WGS) entry which is preliminary data.</text>
</comment>
<proteinExistence type="predicted"/>
<evidence type="ECO:0000313" key="3">
    <source>
        <dbReference type="Proteomes" id="UP000568380"/>
    </source>
</evidence>
<evidence type="ECO:0000313" key="2">
    <source>
        <dbReference type="EMBL" id="MBB5083764.1"/>
    </source>
</evidence>
<name>A0A7W8ADM9_9ACTN</name>
<feature type="transmembrane region" description="Helical" evidence="1">
    <location>
        <begin position="26"/>
        <end position="45"/>
    </location>
</feature>
<sequence>MSVSVPLVLLMGVAVFIALRHLGLRLWQAIVCTLFGFLLAATALAPDIRHVLNGLLDLATNR</sequence>
<keyword evidence="1" id="KW-0812">Transmembrane</keyword>
<dbReference type="EMBL" id="JACHIN010000019">
    <property type="protein sequence ID" value="MBB5083764.1"/>
    <property type="molecule type" value="Genomic_DNA"/>
</dbReference>
<accession>A0A7W8ADM9</accession>
<reference evidence="2 3" key="1">
    <citation type="submission" date="2020-08" db="EMBL/GenBank/DDBJ databases">
        <title>Genomic Encyclopedia of Type Strains, Phase IV (KMG-IV): sequencing the most valuable type-strain genomes for metagenomic binning, comparative biology and taxonomic classification.</title>
        <authorList>
            <person name="Goeker M."/>
        </authorList>
    </citation>
    <scope>NUCLEOTIDE SEQUENCE [LARGE SCALE GENOMIC DNA]</scope>
    <source>
        <strain evidence="2 3">DSM 45385</strain>
    </source>
</reference>
<protein>
    <submittedName>
        <fullName evidence="2">Uncharacterized protein</fullName>
    </submittedName>
</protein>